<dbReference type="Gene3D" id="3.20.20.80">
    <property type="entry name" value="Glycosidases"/>
    <property type="match status" value="1"/>
</dbReference>
<evidence type="ECO:0000256" key="3">
    <source>
        <dbReference type="ARBA" id="ARBA00022729"/>
    </source>
</evidence>
<dbReference type="Proteomes" id="UP001515480">
    <property type="component" value="Unassembled WGS sequence"/>
</dbReference>
<reference evidence="7 8" key="1">
    <citation type="journal article" date="2024" name="Science">
        <title>Giant polyketide synthase enzymes in the biosynthesis of giant marine polyether toxins.</title>
        <authorList>
            <person name="Fallon T.R."/>
            <person name="Shende V.V."/>
            <person name="Wierzbicki I.H."/>
            <person name="Pendleton A.L."/>
            <person name="Watervoot N.F."/>
            <person name="Auber R.P."/>
            <person name="Gonzalez D.J."/>
            <person name="Wisecaver J.H."/>
            <person name="Moore B.S."/>
        </authorList>
    </citation>
    <scope>NUCLEOTIDE SEQUENCE [LARGE SCALE GENOMIC DNA]</scope>
    <source>
        <strain evidence="7 8">12B1</strain>
    </source>
</reference>
<evidence type="ECO:0000313" key="8">
    <source>
        <dbReference type="Proteomes" id="UP001515480"/>
    </source>
</evidence>
<dbReference type="InterPro" id="IPR017853">
    <property type="entry name" value="GH"/>
</dbReference>
<feature type="region of interest" description="Disordered" evidence="4">
    <location>
        <begin position="29"/>
        <end position="49"/>
    </location>
</feature>
<organism evidence="7 8">
    <name type="scientific">Prymnesium parvum</name>
    <name type="common">Toxic golden alga</name>
    <dbReference type="NCBI Taxonomy" id="97485"/>
    <lineage>
        <taxon>Eukaryota</taxon>
        <taxon>Haptista</taxon>
        <taxon>Haptophyta</taxon>
        <taxon>Prymnesiophyceae</taxon>
        <taxon>Prymnesiales</taxon>
        <taxon>Prymnesiaceae</taxon>
        <taxon>Prymnesium</taxon>
    </lineage>
</organism>
<dbReference type="GO" id="GO:0005975">
    <property type="term" value="P:carbohydrate metabolic process"/>
    <property type="evidence" value="ECO:0007669"/>
    <property type="project" value="InterPro"/>
</dbReference>
<dbReference type="PANTHER" id="PTHR10357">
    <property type="entry name" value="ALPHA-AMYLASE FAMILY MEMBER"/>
    <property type="match status" value="1"/>
</dbReference>
<keyword evidence="5" id="KW-1133">Transmembrane helix</keyword>
<dbReference type="InterPro" id="IPR006047">
    <property type="entry name" value="GH13_cat_dom"/>
</dbReference>
<feature type="domain" description="Glycosyl hydrolase family 13 catalytic" evidence="6">
    <location>
        <begin position="537"/>
        <end position="951"/>
    </location>
</feature>
<dbReference type="GO" id="GO:0046872">
    <property type="term" value="F:metal ion binding"/>
    <property type="evidence" value="ECO:0007669"/>
    <property type="project" value="UniProtKB-KW"/>
</dbReference>
<proteinExistence type="predicted"/>
<dbReference type="GO" id="GO:0016787">
    <property type="term" value="F:hydrolase activity"/>
    <property type="evidence" value="ECO:0007669"/>
    <property type="project" value="InterPro"/>
</dbReference>
<dbReference type="InterPro" id="IPR004963">
    <property type="entry name" value="PAE/NOTUM"/>
</dbReference>
<sequence>MPQDSCAPTLPSAWPLTLVPFPCVPSAPSHPHPIPQTQPDLTPHPVASHGLHRTPRLLARSGRSMPPLLDLNLTLLDAAGAVCLDGSPGGFYYAPARSPRLAHKWVVELQGGGWCYSPLMCWRRGQTWGSSKAWPAVCGGAGPEDACKAYGPLAADVEVNPDFALFHRVHLQYCDGGSFLGDRTLETPYGLLHFRGRRILRAAIEKLQAGCCGCVGKAWRRWPWTMGQEEGVGGSMRAVGGRTPVFDPGNARALQRTFGLGAVDGTEVLLTGCSAGGHAVVHNADYIRSLLPPTVRTFKAMAGSGFFVALPNAEGVPVYEEEMRAVVEMQGLEAALSPSCLAELPADAPPYRCFLAELAVRHVAAPLFLIDSILDEYQLLCTLTANPPANATFYMAHCAELWPCLRAGWGARLSSCTAAQIRAVAAFGAAALARLQGSGANGAFVTSCHTHCAFENYDWRRTFVSAADGESVSMQAALGRWWRDGGGGGGGEEHTYWPCTLGVEVSSLQCNPTCPEEPPPPPPPHGRVPLHGKAVYFALVDRFARSDAADAAPCAADEWCGGTLDGLRARLDYIAAMGFEYVWITPVVAQYRGRDGLSGTAYHGYWAKRWYEVDEHFGSAASLLALSRELHARGMGLILDVVINHGAPVHSAADVHSSHPFNRTEFYHTLRRQPTESFSEYARHPANALDGFPPGYGPGDYSAEGYDEVLIEQGWFYSLADLNQQHPFVASELRRWVRHLVHTYEIDALRLDTAPYVPRSYLARWARAAEVPVLGEVTSSNLSFHASYTRDQLSGARVLSGVLNFPLFYELPRAFCGKPPTAAALFGGDGDAARVEADMRPLARLLVAQGLAAHGKGGGGRAVQYDNVDLLGNFIDNHDVSRFRTACGGGDTHTTHALALVMLLRGVPVVYAGTEQGVEGAQFANRVGMWQTGYDTTAPLYQWLTRLNNVRRAQKLGTSTMTILLATNESFVFQRHASSSPFATRVFLNNLSPNTSGPLQYCLPADGTPLDEAPTGMEWVNELTGSSATFAPLPGRAARHGRHCFLPPDLSPQVLVLRQVSSSGTLLAIVLAAGAASIGAMVIWRAMIRSKRRVQSSGIMVAELRHFDACATPNSRGSESPPPYFEQGTESAHFDSSGNRI</sequence>
<evidence type="ECO:0000259" key="6">
    <source>
        <dbReference type="SMART" id="SM00642"/>
    </source>
</evidence>
<feature type="compositionally biased region" description="Polar residues" evidence="4">
    <location>
        <begin position="1128"/>
        <end position="1141"/>
    </location>
</feature>
<accession>A0AB34IPC4</accession>
<feature type="region of interest" description="Disordered" evidence="4">
    <location>
        <begin position="1111"/>
        <end position="1141"/>
    </location>
</feature>
<dbReference type="PANTHER" id="PTHR10357:SF215">
    <property type="entry name" value="ALPHA-AMYLASE 1"/>
    <property type="match status" value="1"/>
</dbReference>
<dbReference type="Pfam" id="PF00128">
    <property type="entry name" value="Alpha-amylase"/>
    <property type="match status" value="2"/>
</dbReference>
<keyword evidence="5" id="KW-0472">Membrane</keyword>
<gene>
    <name evidence="7" type="ORF">AB1Y20_011191</name>
</gene>
<comment type="caution">
    <text evidence="7">The sequence shown here is derived from an EMBL/GenBank/DDBJ whole genome shotgun (WGS) entry which is preliminary data.</text>
</comment>
<comment type="cofactor">
    <cofactor evidence="1">
        <name>Ca(2+)</name>
        <dbReference type="ChEBI" id="CHEBI:29108"/>
    </cofactor>
</comment>
<protein>
    <recommendedName>
        <fullName evidence="6">Glycosyl hydrolase family 13 catalytic domain-containing protein</fullName>
    </recommendedName>
</protein>
<dbReference type="AlphaFoldDB" id="A0AB34IPC4"/>
<dbReference type="SMART" id="SM00642">
    <property type="entry name" value="Aamy"/>
    <property type="match status" value="1"/>
</dbReference>
<keyword evidence="2" id="KW-0479">Metal-binding</keyword>
<dbReference type="Pfam" id="PF03283">
    <property type="entry name" value="PAE"/>
    <property type="match status" value="2"/>
</dbReference>
<evidence type="ECO:0000256" key="5">
    <source>
        <dbReference type="SAM" id="Phobius"/>
    </source>
</evidence>
<keyword evidence="3" id="KW-0732">Signal</keyword>
<keyword evidence="8" id="KW-1185">Reference proteome</keyword>
<evidence type="ECO:0000313" key="7">
    <source>
        <dbReference type="EMBL" id="KAL1503128.1"/>
    </source>
</evidence>
<dbReference type="EMBL" id="JBGBPQ010000022">
    <property type="protein sequence ID" value="KAL1503128.1"/>
    <property type="molecule type" value="Genomic_DNA"/>
</dbReference>
<evidence type="ECO:0000256" key="1">
    <source>
        <dbReference type="ARBA" id="ARBA00001913"/>
    </source>
</evidence>
<evidence type="ECO:0000256" key="4">
    <source>
        <dbReference type="SAM" id="MobiDB-lite"/>
    </source>
</evidence>
<name>A0AB34IPC4_PRYPA</name>
<dbReference type="SUPFAM" id="SSF51445">
    <property type="entry name" value="(Trans)glycosidases"/>
    <property type="match status" value="1"/>
</dbReference>
<keyword evidence="5" id="KW-0812">Transmembrane</keyword>
<evidence type="ECO:0000256" key="2">
    <source>
        <dbReference type="ARBA" id="ARBA00022723"/>
    </source>
</evidence>
<feature type="transmembrane region" description="Helical" evidence="5">
    <location>
        <begin position="1066"/>
        <end position="1084"/>
    </location>
</feature>